<feature type="non-terminal residue" evidence="1">
    <location>
        <position position="132"/>
    </location>
</feature>
<dbReference type="AlphaFoldDB" id="A0A1X0RV62"/>
<proteinExistence type="predicted"/>
<gene>
    <name evidence="1" type="ORF">BCV71DRAFT_159796</name>
</gene>
<evidence type="ECO:0000313" key="1">
    <source>
        <dbReference type="EMBL" id="ORE15899.1"/>
    </source>
</evidence>
<name>A0A1X0RV62_RHIZD</name>
<accession>A0A1X0RV62</accession>
<protein>
    <submittedName>
        <fullName evidence="1">Uncharacterized protein</fullName>
    </submittedName>
</protein>
<dbReference type="Proteomes" id="UP000242381">
    <property type="component" value="Unassembled WGS sequence"/>
</dbReference>
<evidence type="ECO:0000313" key="2">
    <source>
        <dbReference type="Proteomes" id="UP000242381"/>
    </source>
</evidence>
<sequence>VTSSCQFFPGEVRLQAVKHELKHQRLSMSNFHNTDGIIMDENSDLGIALLGTLEPFSLNYTTREIADHIKAAYGLLAMLHAIELYVLNRVKSAMLSTNHENFMNVTNTLWKLKRIIDHSPEILKEIKKSHEK</sequence>
<organism evidence="1 2">
    <name type="scientific">Rhizopus microsporus</name>
    <dbReference type="NCBI Taxonomy" id="58291"/>
    <lineage>
        <taxon>Eukaryota</taxon>
        <taxon>Fungi</taxon>
        <taxon>Fungi incertae sedis</taxon>
        <taxon>Mucoromycota</taxon>
        <taxon>Mucoromycotina</taxon>
        <taxon>Mucoromycetes</taxon>
        <taxon>Mucorales</taxon>
        <taxon>Mucorineae</taxon>
        <taxon>Rhizopodaceae</taxon>
        <taxon>Rhizopus</taxon>
    </lineage>
</organism>
<reference evidence="1 2" key="1">
    <citation type="journal article" date="2016" name="Proc. Natl. Acad. Sci. U.S.A.">
        <title>Lipid metabolic changes in an early divergent fungus govern the establishment of a mutualistic symbiosis with endobacteria.</title>
        <authorList>
            <person name="Lastovetsky O.A."/>
            <person name="Gaspar M.L."/>
            <person name="Mondo S.J."/>
            <person name="LaButti K.M."/>
            <person name="Sandor L."/>
            <person name="Grigoriev I.V."/>
            <person name="Henry S.A."/>
            <person name="Pawlowska T.E."/>
        </authorList>
    </citation>
    <scope>NUCLEOTIDE SEQUENCE [LARGE SCALE GENOMIC DNA]</scope>
    <source>
        <strain evidence="1 2">ATCC 11559</strain>
    </source>
</reference>
<dbReference type="EMBL" id="KV921405">
    <property type="protein sequence ID" value="ORE15899.1"/>
    <property type="molecule type" value="Genomic_DNA"/>
</dbReference>
<feature type="non-terminal residue" evidence="1">
    <location>
        <position position="1"/>
    </location>
</feature>